<keyword evidence="10" id="KW-1185">Reference proteome</keyword>
<gene>
    <name evidence="9" type="primary">lepB</name>
    <name evidence="9" type="ORF">D7I44_00905</name>
</gene>
<dbReference type="Gene3D" id="2.10.109.10">
    <property type="entry name" value="Umud Fragment, subunit A"/>
    <property type="match status" value="1"/>
</dbReference>
<comment type="catalytic activity">
    <reaction evidence="1 7">
        <text>Cleavage of hydrophobic, N-terminal signal or leader sequences from secreted and periplasmic proteins.</text>
        <dbReference type="EC" id="3.4.21.89"/>
    </reaction>
</comment>
<evidence type="ECO:0000256" key="5">
    <source>
        <dbReference type="ARBA" id="ARBA00022801"/>
    </source>
</evidence>
<dbReference type="PROSITE" id="PS00761">
    <property type="entry name" value="SPASE_I_3"/>
    <property type="match status" value="1"/>
</dbReference>
<dbReference type="PRINTS" id="PR00727">
    <property type="entry name" value="LEADERPTASE"/>
</dbReference>
<dbReference type="InterPro" id="IPR036286">
    <property type="entry name" value="LexA/Signal_pep-like_sf"/>
</dbReference>
<keyword evidence="7" id="KW-1133">Transmembrane helix</keyword>
<evidence type="ECO:0000259" key="8">
    <source>
        <dbReference type="Pfam" id="PF10502"/>
    </source>
</evidence>
<name>A0A387BMI6_9MICO</name>
<dbReference type="InterPro" id="IPR000223">
    <property type="entry name" value="Pept_S26A_signal_pept_1"/>
</dbReference>
<comment type="subcellular location">
    <subcellularLocation>
        <location evidence="2">Cell membrane</location>
        <topology evidence="2">Single-pass type II membrane protein</topology>
    </subcellularLocation>
    <subcellularLocation>
        <location evidence="7">Membrane</location>
        <topology evidence="7">Single-pass type II membrane protein</topology>
    </subcellularLocation>
</comment>
<evidence type="ECO:0000256" key="1">
    <source>
        <dbReference type="ARBA" id="ARBA00000677"/>
    </source>
</evidence>
<dbReference type="PANTHER" id="PTHR43390:SF1">
    <property type="entry name" value="CHLOROPLAST PROCESSING PEPTIDASE"/>
    <property type="match status" value="1"/>
</dbReference>
<evidence type="ECO:0000313" key="9">
    <source>
        <dbReference type="EMBL" id="AYG02230.1"/>
    </source>
</evidence>
<dbReference type="AlphaFoldDB" id="A0A387BMI6"/>
<evidence type="ECO:0000313" key="10">
    <source>
        <dbReference type="Proteomes" id="UP000275069"/>
    </source>
</evidence>
<dbReference type="KEGG" id="gry:D7I44_00905"/>
<proteinExistence type="inferred from homology"/>
<keyword evidence="7" id="KW-0812">Transmembrane</keyword>
<dbReference type="InterPro" id="IPR019758">
    <property type="entry name" value="Pept_S26A_signal_pept_1_CS"/>
</dbReference>
<keyword evidence="7" id="KW-0645">Protease</keyword>
<feature type="active site" evidence="6">
    <location>
        <position position="140"/>
    </location>
</feature>
<evidence type="ECO:0000256" key="3">
    <source>
        <dbReference type="ARBA" id="ARBA00009370"/>
    </source>
</evidence>
<evidence type="ECO:0000256" key="7">
    <source>
        <dbReference type="RuleBase" id="RU362042"/>
    </source>
</evidence>
<dbReference type="InterPro" id="IPR019533">
    <property type="entry name" value="Peptidase_S26"/>
</dbReference>
<dbReference type="GO" id="GO:0009003">
    <property type="term" value="F:signal peptidase activity"/>
    <property type="evidence" value="ECO:0007669"/>
    <property type="project" value="UniProtKB-EC"/>
</dbReference>
<dbReference type="GO" id="GO:0004252">
    <property type="term" value="F:serine-type endopeptidase activity"/>
    <property type="evidence" value="ECO:0007669"/>
    <property type="project" value="InterPro"/>
</dbReference>
<keyword evidence="5 7" id="KW-0378">Hydrolase</keyword>
<organism evidence="9 10">
    <name type="scientific">Gryllotalpicola protaetiae</name>
    <dbReference type="NCBI Taxonomy" id="2419771"/>
    <lineage>
        <taxon>Bacteria</taxon>
        <taxon>Bacillati</taxon>
        <taxon>Actinomycetota</taxon>
        <taxon>Actinomycetes</taxon>
        <taxon>Micrococcales</taxon>
        <taxon>Microbacteriaceae</taxon>
        <taxon>Gryllotalpicola</taxon>
    </lineage>
</organism>
<dbReference type="PANTHER" id="PTHR43390">
    <property type="entry name" value="SIGNAL PEPTIDASE I"/>
    <property type="match status" value="1"/>
</dbReference>
<dbReference type="NCBIfam" id="TIGR02227">
    <property type="entry name" value="sigpep_I_bact"/>
    <property type="match status" value="1"/>
</dbReference>
<dbReference type="Proteomes" id="UP000275069">
    <property type="component" value="Chromosome"/>
</dbReference>
<comment type="similarity">
    <text evidence="3 7">Belongs to the peptidase S26 family.</text>
</comment>
<dbReference type="GO" id="GO:0006465">
    <property type="term" value="P:signal peptide processing"/>
    <property type="evidence" value="ECO:0007669"/>
    <property type="project" value="InterPro"/>
</dbReference>
<sequence length="257" mass="27377">MATPHGASEGEYVARAVQTRGQKTWLFARDIVVLLAALLASFLIKTFLIRSFYIPSASMENTLIGGPGTAADDRVVVNELEPRLVPVHRGDIVVFADPGGWLRGEPAPPAAPANPVARGLSDALTFIGLGTADSDNHLVKRVIGLPGDHVVCCTAVGRVTLNGVPLNEPFIASQAQWPDGARADSNPFDVTVPPGKLWVLGDNRGDSQDSSLNQGLPTKGFVPEKDVVGRAFVISWPISGWSWLSDFPHVFAKAGRN</sequence>
<keyword evidence="7" id="KW-0472">Membrane</keyword>
<dbReference type="EMBL" id="CP032624">
    <property type="protein sequence ID" value="AYG02230.1"/>
    <property type="molecule type" value="Genomic_DNA"/>
</dbReference>
<evidence type="ECO:0000256" key="6">
    <source>
        <dbReference type="PIRSR" id="PIRSR600223-1"/>
    </source>
</evidence>
<dbReference type="SUPFAM" id="SSF51306">
    <property type="entry name" value="LexA/Signal peptidase"/>
    <property type="match status" value="1"/>
</dbReference>
<feature type="transmembrane region" description="Helical" evidence="7">
    <location>
        <begin position="31"/>
        <end position="49"/>
    </location>
</feature>
<protein>
    <recommendedName>
        <fullName evidence="4 7">Signal peptidase I</fullName>
        <ecNumber evidence="4 7">3.4.21.89</ecNumber>
    </recommendedName>
</protein>
<feature type="domain" description="Peptidase S26" evidence="8">
    <location>
        <begin position="32"/>
        <end position="236"/>
    </location>
</feature>
<reference evidence="9 10" key="1">
    <citation type="submission" date="2018-09" db="EMBL/GenBank/DDBJ databases">
        <title>Genome sequencing of strain 2DFW10M-5.</title>
        <authorList>
            <person name="Heo J."/>
            <person name="Kim S.-J."/>
            <person name="Kwon S.-W."/>
        </authorList>
    </citation>
    <scope>NUCLEOTIDE SEQUENCE [LARGE SCALE GENOMIC DNA]</scope>
    <source>
        <strain evidence="9 10">2DFW10M-5</strain>
    </source>
</reference>
<accession>A0A387BMI6</accession>
<dbReference type="GO" id="GO:0005886">
    <property type="term" value="C:plasma membrane"/>
    <property type="evidence" value="ECO:0007669"/>
    <property type="project" value="UniProtKB-SubCell"/>
</dbReference>
<evidence type="ECO:0000256" key="2">
    <source>
        <dbReference type="ARBA" id="ARBA00004401"/>
    </source>
</evidence>
<feature type="active site" evidence="6">
    <location>
        <position position="58"/>
    </location>
</feature>
<evidence type="ECO:0000256" key="4">
    <source>
        <dbReference type="ARBA" id="ARBA00013208"/>
    </source>
</evidence>
<dbReference type="EC" id="3.4.21.89" evidence="4 7"/>
<dbReference type="Pfam" id="PF10502">
    <property type="entry name" value="Peptidase_S26"/>
    <property type="match status" value="1"/>
</dbReference>
<dbReference type="OrthoDB" id="9815782at2"/>
<dbReference type="CDD" id="cd06530">
    <property type="entry name" value="S26_SPase_I"/>
    <property type="match status" value="1"/>
</dbReference>